<gene>
    <name evidence="10" type="primary">ileS</name>
    <name evidence="13" type="ORF">SAMN03080610_00303</name>
</gene>
<dbReference type="EMBL" id="FMVW01000001">
    <property type="protein sequence ID" value="SCZ21692.1"/>
    <property type="molecule type" value="Genomic_DNA"/>
</dbReference>
<protein>
    <recommendedName>
        <fullName evidence="10">Isoleucine--tRNA ligase</fullName>
        <ecNumber evidence="10">6.1.1.5</ecNumber>
    </recommendedName>
    <alternativeName>
        <fullName evidence="10">Isoleucyl-tRNA synthetase</fullName>
        <shortName evidence="10">IleRS</shortName>
    </alternativeName>
</protein>
<dbReference type="Proteomes" id="UP000199347">
    <property type="component" value="Unassembled WGS sequence"/>
</dbReference>
<dbReference type="InterPro" id="IPR050081">
    <property type="entry name" value="Ile-tRNA_ligase"/>
</dbReference>
<dbReference type="FunFam" id="3.90.740.10:FF:000022">
    <property type="entry name" value="Isoleucine--tRNA ligase"/>
    <property type="match status" value="1"/>
</dbReference>
<comment type="similarity">
    <text evidence="1 10">Belongs to the class-I aminoacyl-tRNA synthetase family. IleS type 1 subfamily.</text>
</comment>
<name>A0A1G5M919_AFIMA</name>
<feature type="binding site" evidence="10">
    <location>
        <position position="646"/>
    </location>
    <ligand>
        <name>ATP</name>
        <dbReference type="ChEBI" id="CHEBI:30616"/>
    </ligand>
</feature>
<evidence type="ECO:0000259" key="12">
    <source>
        <dbReference type="Pfam" id="PF08264"/>
    </source>
</evidence>
<keyword evidence="2 10" id="KW-0963">Cytoplasm</keyword>
<dbReference type="OrthoDB" id="9810365at2"/>
<keyword evidence="6 10" id="KW-0648">Protein biosynthesis</keyword>
<evidence type="ECO:0000256" key="1">
    <source>
        <dbReference type="ARBA" id="ARBA00006887"/>
    </source>
</evidence>
<dbReference type="PANTHER" id="PTHR42765">
    <property type="entry name" value="SOLEUCYL-TRNA SYNTHETASE"/>
    <property type="match status" value="1"/>
</dbReference>
<accession>A0A1G5M919</accession>
<dbReference type="InterPro" id="IPR001412">
    <property type="entry name" value="aa-tRNA-synth_I_CS"/>
</dbReference>
<evidence type="ECO:0000313" key="13">
    <source>
        <dbReference type="EMBL" id="SCZ21692.1"/>
    </source>
</evidence>
<dbReference type="AlphaFoldDB" id="A0A1G5M919"/>
<dbReference type="CDD" id="cd07960">
    <property type="entry name" value="Anticodon_Ia_Ile_BEm"/>
    <property type="match status" value="1"/>
</dbReference>
<feature type="domain" description="Aminoacyl-tRNA synthetase class Ia" evidence="11">
    <location>
        <begin position="39"/>
        <end position="681"/>
    </location>
</feature>
<feature type="short sequence motif" description="'KMSKS' region" evidence="10">
    <location>
        <begin position="643"/>
        <end position="647"/>
    </location>
</feature>
<comment type="catalytic activity">
    <reaction evidence="9 10">
        <text>tRNA(Ile) + L-isoleucine + ATP = L-isoleucyl-tRNA(Ile) + AMP + diphosphate</text>
        <dbReference type="Rhea" id="RHEA:11060"/>
        <dbReference type="Rhea" id="RHEA-COMP:9666"/>
        <dbReference type="Rhea" id="RHEA-COMP:9695"/>
        <dbReference type="ChEBI" id="CHEBI:30616"/>
        <dbReference type="ChEBI" id="CHEBI:33019"/>
        <dbReference type="ChEBI" id="CHEBI:58045"/>
        <dbReference type="ChEBI" id="CHEBI:78442"/>
        <dbReference type="ChEBI" id="CHEBI:78528"/>
        <dbReference type="ChEBI" id="CHEBI:456215"/>
        <dbReference type="EC" id="6.1.1.5"/>
    </reaction>
</comment>
<dbReference type="Pfam" id="PF08264">
    <property type="entry name" value="Anticodon_1"/>
    <property type="match status" value="1"/>
</dbReference>
<comment type="subunit">
    <text evidence="10">Monomer.</text>
</comment>
<dbReference type="Gene3D" id="1.10.730.20">
    <property type="match status" value="1"/>
</dbReference>
<organism evidence="13 14">
    <name type="scientific">Afifella marina DSM 2698</name>
    <dbReference type="NCBI Taxonomy" id="1120955"/>
    <lineage>
        <taxon>Bacteria</taxon>
        <taxon>Pseudomonadati</taxon>
        <taxon>Pseudomonadota</taxon>
        <taxon>Alphaproteobacteria</taxon>
        <taxon>Hyphomicrobiales</taxon>
        <taxon>Afifellaceae</taxon>
        <taxon>Afifella</taxon>
    </lineage>
</organism>
<evidence type="ECO:0000256" key="6">
    <source>
        <dbReference type="ARBA" id="ARBA00022917"/>
    </source>
</evidence>
<feature type="domain" description="Methionyl/Valyl/Leucyl/Isoleucyl-tRNA synthetase anticodon-binding" evidence="12">
    <location>
        <begin position="726"/>
        <end position="875"/>
    </location>
</feature>
<dbReference type="GO" id="GO:0002161">
    <property type="term" value="F:aminoacyl-tRNA deacylase activity"/>
    <property type="evidence" value="ECO:0007669"/>
    <property type="project" value="InterPro"/>
</dbReference>
<dbReference type="SUPFAM" id="SSF47323">
    <property type="entry name" value="Anticodon-binding domain of a subclass of class I aminoacyl-tRNA synthetases"/>
    <property type="match status" value="1"/>
</dbReference>
<dbReference type="GO" id="GO:0000049">
    <property type="term" value="F:tRNA binding"/>
    <property type="evidence" value="ECO:0007669"/>
    <property type="project" value="InterPro"/>
</dbReference>
<comment type="caution">
    <text evidence="10">Lacks conserved residue(s) required for the propagation of feature annotation.</text>
</comment>
<evidence type="ECO:0000256" key="4">
    <source>
        <dbReference type="ARBA" id="ARBA00022741"/>
    </source>
</evidence>
<evidence type="ECO:0000259" key="11">
    <source>
        <dbReference type="Pfam" id="PF00133"/>
    </source>
</evidence>
<dbReference type="InterPro" id="IPR013155">
    <property type="entry name" value="M/V/L/I-tRNA-synth_anticd-bd"/>
</dbReference>
<dbReference type="PROSITE" id="PS00178">
    <property type="entry name" value="AA_TRNA_LIGASE_I"/>
    <property type="match status" value="1"/>
</dbReference>
<dbReference type="HAMAP" id="MF_02002">
    <property type="entry name" value="Ile_tRNA_synth_type1"/>
    <property type="match status" value="1"/>
</dbReference>
<dbReference type="EC" id="6.1.1.5" evidence="10"/>
<evidence type="ECO:0000256" key="9">
    <source>
        <dbReference type="ARBA" id="ARBA00048359"/>
    </source>
</evidence>
<dbReference type="RefSeq" id="WP_092810025.1">
    <property type="nucleotide sequence ID" value="NZ_FMVW01000001.1"/>
</dbReference>
<evidence type="ECO:0000256" key="7">
    <source>
        <dbReference type="ARBA" id="ARBA00023146"/>
    </source>
</evidence>
<comment type="subcellular location">
    <subcellularLocation>
        <location evidence="10">Cytoplasm</location>
    </subcellularLocation>
</comment>
<feature type="binding site" evidence="10">
    <location>
        <position position="602"/>
    </location>
    <ligand>
        <name>L-isoleucyl-5'-AMP</name>
        <dbReference type="ChEBI" id="CHEBI:178002"/>
    </ligand>
</feature>
<sequence length="972" mass="109924">MSDQKAAANEAERDYSKTLFLPKTDFPMRAGLPKKEPEILARWEKMDLYKRQREEASGREKYVLHDGPPYANGNIHIGTGLNKILKDVIVRSRQMMGFDANYVPGWDCHGLPIEWKVEENLRAKGQSKDSVDKVELRRMCRDFATHWVGVQSEEFQRLGVIGDFKDPYLTMSFDAEAVIAEELLKFAASGQLYRGSKPVMWSVVEKTALAEAEVEYHDYESDTIWVKFPVLGDGPLAGAFVVIWTTTPWTMPGNRAVAYSPRISYGLYEVTQAPEENWAKVGDRLVLADVLAADVFKNARVEAYERRGDVDPASIARCAHPFRDSGLGGYQFDVPMMAGEHVTEDTGTGFVHTAPGHGREDFDVWMEKASELRREGIDTTIPYTVDENGAFTPDAPGFEGVRVIDDKGKKGDANKVVIEALVKAGRLLARGRLKHQYPHSWRSKKPVIFRNTPQWFVYMDEPIEGSETLRARALEAIEATRFYPAAGKNRLKGMIEHRPDWVLSRQRAWGVPIAVFVNKETGALLRNDEVDARIVSVFREEGADAWFKEGSKARFLEGLVEDVEAWEKVDDILDVWFDSGSTHAFVLRKRADLKWPADVYLEGSDQHRGWFHSSLLESCGTNGRAPYDAVVTHGFVMAEDGRKMSKSLGNQVTPQQVIEQSGADILRLWVVSSDYSEDLRIGPEILKTNADSYRKLRNTIRWMLGSLAHFRPEERVEPAEMPELERLILSELVRLEKTVTSAYEVFDFKRAFFAIFNFMTIDLSAEYFDIRKDALYCDPASSLRRRAALTVIDRLFDALVKWLAPLLPFTAEESWMARFGEDACVHLELFPQIPAQWRNEALEERWERIWTVRRVVMGALEVERREKRIGSSLEAAPIVHIADEELLVTLKEIDLAEIAITSGVVLELGEGPAEAFRLADIPGVAVVPAKAEGRKCARSWKITPEVGADPEYPDITPRDAAAMREWEKAQAA</sequence>
<dbReference type="Gene3D" id="3.90.740.10">
    <property type="entry name" value="Valyl/Leucyl/Isoleucyl-tRNA synthetase, editing domain"/>
    <property type="match status" value="1"/>
</dbReference>
<dbReference type="NCBIfam" id="TIGR00392">
    <property type="entry name" value="ileS"/>
    <property type="match status" value="1"/>
</dbReference>
<dbReference type="Gene3D" id="3.40.50.620">
    <property type="entry name" value="HUPs"/>
    <property type="match status" value="2"/>
</dbReference>
<dbReference type="SUPFAM" id="SSF52374">
    <property type="entry name" value="Nucleotidylyl transferase"/>
    <property type="match status" value="1"/>
</dbReference>
<evidence type="ECO:0000256" key="10">
    <source>
        <dbReference type="HAMAP-Rule" id="MF_02002"/>
    </source>
</evidence>
<evidence type="ECO:0000256" key="5">
    <source>
        <dbReference type="ARBA" id="ARBA00022840"/>
    </source>
</evidence>
<dbReference type="GO" id="GO:0006428">
    <property type="term" value="P:isoleucyl-tRNA aminoacylation"/>
    <property type="evidence" value="ECO:0007669"/>
    <property type="project" value="UniProtKB-UniRule"/>
</dbReference>
<evidence type="ECO:0000256" key="2">
    <source>
        <dbReference type="ARBA" id="ARBA00022490"/>
    </source>
</evidence>
<dbReference type="InterPro" id="IPR002301">
    <property type="entry name" value="Ile-tRNA-ligase"/>
</dbReference>
<dbReference type="InterPro" id="IPR009008">
    <property type="entry name" value="Val/Leu/Ile-tRNA-synth_edit"/>
</dbReference>
<dbReference type="PANTHER" id="PTHR42765:SF1">
    <property type="entry name" value="ISOLEUCINE--TRNA LIGASE, MITOCHONDRIAL"/>
    <property type="match status" value="1"/>
</dbReference>
<reference evidence="13 14" key="1">
    <citation type="submission" date="2016-10" db="EMBL/GenBank/DDBJ databases">
        <authorList>
            <person name="de Groot N.N."/>
        </authorList>
    </citation>
    <scope>NUCLEOTIDE SEQUENCE [LARGE SCALE GENOMIC DNA]</scope>
    <source>
        <strain evidence="13 14">DSM 2698</strain>
    </source>
</reference>
<dbReference type="InterPro" id="IPR009080">
    <property type="entry name" value="tRNAsynth_Ia_anticodon-bd"/>
</dbReference>
<dbReference type="InterPro" id="IPR002300">
    <property type="entry name" value="aa-tRNA-synth_Ia"/>
</dbReference>
<dbReference type="PRINTS" id="PR00984">
    <property type="entry name" value="TRNASYNTHILE"/>
</dbReference>
<proteinExistence type="inferred from homology"/>
<comment type="domain">
    <text evidence="10">IleRS has two distinct active sites: one for aminoacylation and one for editing. The misactivated valine is translocated from the active site to the editing site, which sterically excludes the correctly activated isoleucine. The single editing site contains two valyl binding pockets, one specific for each substrate (Val-AMP or Val-tRNA(Ile)).</text>
</comment>
<evidence type="ECO:0000256" key="8">
    <source>
        <dbReference type="ARBA" id="ARBA00025217"/>
    </source>
</evidence>
<dbReference type="GO" id="GO:0005829">
    <property type="term" value="C:cytosol"/>
    <property type="evidence" value="ECO:0007669"/>
    <property type="project" value="TreeGrafter"/>
</dbReference>
<dbReference type="Pfam" id="PF00133">
    <property type="entry name" value="tRNA-synt_1"/>
    <property type="match status" value="1"/>
</dbReference>
<evidence type="ECO:0000313" key="14">
    <source>
        <dbReference type="Proteomes" id="UP000199347"/>
    </source>
</evidence>
<dbReference type="GO" id="GO:0004822">
    <property type="term" value="F:isoleucine-tRNA ligase activity"/>
    <property type="evidence" value="ECO:0007669"/>
    <property type="project" value="UniProtKB-UniRule"/>
</dbReference>
<evidence type="ECO:0000256" key="3">
    <source>
        <dbReference type="ARBA" id="ARBA00022598"/>
    </source>
</evidence>
<dbReference type="SUPFAM" id="SSF50677">
    <property type="entry name" value="ValRS/IleRS/LeuRS editing domain"/>
    <property type="match status" value="1"/>
</dbReference>
<keyword evidence="14" id="KW-1185">Reference proteome</keyword>
<dbReference type="GO" id="GO:0005524">
    <property type="term" value="F:ATP binding"/>
    <property type="evidence" value="ECO:0007669"/>
    <property type="project" value="UniProtKB-UniRule"/>
</dbReference>
<keyword evidence="4 10" id="KW-0547">Nucleotide-binding</keyword>
<dbReference type="InterPro" id="IPR033708">
    <property type="entry name" value="Anticodon_Ile_BEm"/>
</dbReference>
<keyword evidence="7 10" id="KW-0030">Aminoacyl-tRNA synthetase</keyword>
<dbReference type="STRING" id="1120955.SAMN03080610_00303"/>
<dbReference type="InterPro" id="IPR014729">
    <property type="entry name" value="Rossmann-like_a/b/a_fold"/>
</dbReference>
<dbReference type="InterPro" id="IPR023585">
    <property type="entry name" value="Ile-tRNA-ligase_type1"/>
</dbReference>
<keyword evidence="3 10" id="KW-0436">Ligase</keyword>
<feature type="short sequence motif" description="'HIGH' region" evidence="10">
    <location>
        <begin position="69"/>
        <end position="79"/>
    </location>
</feature>
<keyword evidence="5 10" id="KW-0067">ATP-binding</keyword>
<comment type="function">
    <text evidence="8 10">Catalyzes the attachment of isoleucine to tRNA(Ile). As IleRS can inadvertently accommodate and process structurally similar amino acids such as valine, to avoid such errors it has two additional distinct tRNA(Ile)-dependent editing activities. One activity is designated as 'pretransfer' editing and involves the hydrolysis of activated Val-AMP. The other activity is designated 'posttransfer' editing and involves deacylation of mischarged Val-tRNA(Ile).</text>
</comment>